<reference evidence="2" key="1">
    <citation type="submission" date="2011-02" db="EMBL/GenBank/DDBJ databases">
        <title>Complete sequence of Spirochaeta sp. Buddy.</title>
        <authorList>
            <person name="Lucas S."/>
            <person name="Copeland A."/>
            <person name="Lapidus A."/>
            <person name="Cheng J.-F."/>
            <person name="Goodwin L."/>
            <person name="Pitluck S."/>
            <person name="Zeytun A."/>
            <person name="Detter J.C."/>
            <person name="Han C."/>
            <person name="Tapia R."/>
            <person name="Land M."/>
            <person name="Hauser L."/>
            <person name="Kyrpides N."/>
            <person name="Ivanova N."/>
            <person name="Mikhailova N."/>
            <person name="Pagani I."/>
            <person name="Ritalahti K.M."/>
            <person name="Loeffler F.E."/>
            <person name="Woyke T."/>
        </authorList>
    </citation>
    <scope>NUCLEOTIDE SEQUENCE [LARGE SCALE GENOMIC DNA]</scope>
    <source>
        <strain evidence="2">ATCC BAA-1886 / DSM 22777 / Buddy</strain>
    </source>
</reference>
<protein>
    <submittedName>
        <fullName evidence="1">Transcription activator effector binding protein</fullName>
    </submittedName>
</protein>
<dbReference type="EMBL" id="CP002541">
    <property type="protein sequence ID" value="ADY14302.1"/>
    <property type="molecule type" value="Genomic_DNA"/>
</dbReference>
<dbReference type="Gene3D" id="3.20.80.10">
    <property type="entry name" value="Regulatory factor, effector binding domain"/>
    <property type="match status" value="1"/>
</dbReference>
<dbReference type="AlphaFoldDB" id="F0RRP3"/>
<organism evidence="1 2">
    <name type="scientific">Sphaerochaeta globosa (strain ATCC BAA-1886 / DSM 22777 / Buddy)</name>
    <name type="common">Spirochaeta sp. (strain Buddy)</name>
    <dbReference type="NCBI Taxonomy" id="158189"/>
    <lineage>
        <taxon>Bacteria</taxon>
        <taxon>Pseudomonadati</taxon>
        <taxon>Spirochaetota</taxon>
        <taxon>Spirochaetia</taxon>
        <taxon>Spirochaetales</taxon>
        <taxon>Sphaerochaetaceae</taxon>
        <taxon>Sphaerochaeta</taxon>
    </lineage>
</organism>
<dbReference type="HOGENOM" id="CLU_1224093_0_0_12"/>
<dbReference type="RefSeq" id="WP_013608147.1">
    <property type="nucleotide sequence ID" value="NC_015152.1"/>
</dbReference>
<dbReference type="InterPro" id="IPR011256">
    <property type="entry name" value="Reg_factor_effector_dom_sf"/>
</dbReference>
<evidence type="ECO:0000313" key="2">
    <source>
        <dbReference type="Proteomes" id="UP000008466"/>
    </source>
</evidence>
<evidence type="ECO:0000313" key="1">
    <source>
        <dbReference type="EMBL" id="ADY14302.1"/>
    </source>
</evidence>
<name>F0RRP3_SPHGB</name>
<accession>F0RRP3</accession>
<keyword evidence="2" id="KW-1185">Reference proteome</keyword>
<sequence length="226" mass="25922">MQKNSLYEPLWQYIAEKDVQSLTLSFAEIQAILGFPINHAFLNYKKDLHAYGWLCHKISMKEQYIMFLRLPEHSTIREKASFSVLGKEGSTEEGPGFVQRLWQEANNHFDHIEPYAKKDSNGKVCGIWGLMSDMSRSFKPWEQNFTRGLYLAGVECLDDIQTPDGWTCWTIPGFEYLSVECWSASIFETTIAFLKAHKMPLAGAVQDFTDPATGKAFMLFPIRKNS</sequence>
<proteinExistence type="predicted"/>
<dbReference type="STRING" id="158189.SpiBuddy_2489"/>
<dbReference type="Proteomes" id="UP000008466">
    <property type="component" value="Chromosome"/>
</dbReference>
<dbReference type="eggNOG" id="COG3708">
    <property type="taxonomic scope" value="Bacteria"/>
</dbReference>
<gene>
    <name evidence="1" type="ordered locus">SpiBuddy_2489</name>
</gene>
<dbReference type="KEGG" id="sbu:SpiBuddy_2489"/>